<evidence type="ECO:0000313" key="1">
    <source>
        <dbReference type="EMBL" id="PIP73417.1"/>
    </source>
</evidence>
<dbReference type="AlphaFoldDB" id="A0A2H0CU42"/>
<dbReference type="Proteomes" id="UP000230638">
    <property type="component" value="Unassembled WGS sequence"/>
</dbReference>
<reference evidence="1 2" key="1">
    <citation type="submission" date="2017-09" db="EMBL/GenBank/DDBJ databases">
        <title>Depth-based differentiation of microbial function through sediment-hosted aquifers and enrichment of novel symbionts in the deep terrestrial subsurface.</title>
        <authorList>
            <person name="Probst A.J."/>
            <person name="Ladd B."/>
            <person name="Jarett J.K."/>
            <person name="Geller-Mcgrath D.E."/>
            <person name="Sieber C.M."/>
            <person name="Emerson J.B."/>
            <person name="Anantharaman K."/>
            <person name="Thomas B.C."/>
            <person name="Malmstrom R."/>
            <person name="Stieglmeier M."/>
            <person name="Klingl A."/>
            <person name="Woyke T."/>
            <person name="Ryan C.M."/>
            <person name="Banfield J.F."/>
        </authorList>
    </citation>
    <scope>NUCLEOTIDE SEQUENCE [LARGE SCALE GENOMIC DNA]</scope>
    <source>
        <strain evidence="1">CG22_combo_CG10-13_8_21_14_all_47_15</strain>
    </source>
</reference>
<protein>
    <submittedName>
        <fullName evidence="1">Uncharacterized protein</fullName>
    </submittedName>
</protein>
<organism evidence="1 2">
    <name type="scientific">Candidatus Lloydbacteria bacterium CG22_combo_CG10-13_8_21_14_all_47_15</name>
    <dbReference type="NCBI Taxonomy" id="1974635"/>
    <lineage>
        <taxon>Bacteria</taxon>
        <taxon>Candidatus Lloydiibacteriota</taxon>
    </lineage>
</organism>
<name>A0A2H0CU42_9BACT</name>
<proteinExistence type="predicted"/>
<comment type="caution">
    <text evidence="1">The sequence shown here is derived from an EMBL/GenBank/DDBJ whole genome shotgun (WGS) entry which is preliminary data.</text>
</comment>
<evidence type="ECO:0000313" key="2">
    <source>
        <dbReference type="Proteomes" id="UP000230638"/>
    </source>
</evidence>
<sequence length="88" mass="10367">MEHLRGRYVRIIFEEGVYAFCRKQNKINTNNKLIFFSDDETLGWRRIYDAVGYVLKTSQKEICITHSKDITESAVEIPIEYIAYCTPI</sequence>
<accession>A0A2H0CU42</accession>
<gene>
    <name evidence="1" type="ORF">COW88_02250</name>
</gene>
<dbReference type="EMBL" id="PCTL01000021">
    <property type="protein sequence ID" value="PIP73417.1"/>
    <property type="molecule type" value="Genomic_DNA"/>
</dbReference>